<reference evidence="1" key="2">
    <citation type="submission" date="2023-03" db="EMBL/GenBank/DDBJ databases">
        <authorList>
            <person name="Inwood S.N."/>
            <person name="Skelly J.G."/>
            <person name="Guhlin J."/>
            <person name="Harrop T.W.R."/>
            <person name="Goldson S.G."/>
            <person name="Dearden P.K."/>
        </authorList>
    </citation>
    <scope>NUCLEOTIDE SEQUENCE</scope>
    <source>
        <strain evidence="1">Irish</strain>
        <tissue evidence="1">Whole body</tissue>
    </source>
</reference>
<accession>A0AA39FGI8</accession>
<dbReference type="Proteomes" id="UP001168990">
    <property type="component" value="Unassembled WGS sequence"/>
</dbReference>
<gene>
    <name evidence="1" type="ORF">PV328_012378</name>
</gene>
<evidence type="ECO:0000313" key="1">
    <source>
        <dbReference type="EMBL" id="KAK0169172.1"/>
    </source>
</evidence>
<comment type="caution">
    <text evidence="1">The sequence shown here is derived from an EMBL/GenBank/DDBJ whole genome shotgun (WGS) entry which is preliminary data.</text>
</comment>
<feature type="non-terminal residue" evidence="1">
    <location>
        <position position="1"/>
    </location>
</feature>
<feature type="non-terminal residue" evidence="1">
    <location>
        <position position="183"/>
    </location>
</feature>
<dbReference type="AlphaFoldDB" id="A0AA39FGI8"/>
<organism evidence="1 2">
    <name type="scientific">Microctonus aethiopoides</name>
    <dbReference type="NCBI Taxonomy" id="144406"/>
    <lineage>
        <taxon>Eukaryota</taxon>
        <taxon>Metazoa</taxon>
        <taxon>Ecdysozoa</taxon>
        <taxon>Arthropoda</taxon>
        <taxon>Hexapoda</taxon>
        <taxon>Insecta</taxon>
        <taxon>Pterygota</taxon>
        <taxon>Neoptera</taxon>
        <taxon>Endopterygota</taxon>
        <taxon>Hymenoptera</taxon>
        <taxon>Apocrita</taxon>
        <taxon>Ichneumonoidea</taxon>
        <taxon>Braconidae</taxon>
        <taxon>Euphorinae</taxon>
        <taxon>Microctonus</taxon>
    </lineage>
</organism>
<protein>
    <submittedName>
        <fullName evidence="1">Uncharacterized protein</fullName>
    </submittedName>
</protein>
<dbReference type="EMBL" id="JAQQBS010001094">
    <property type="protein sequence ID" value="KAK0169172.1"/>
    <property type="molecule type" value="Genomic_DNA"/>
</dbReference>
<sequence>WLAPDVTSDTLATCKYCRVVLKAHKKDLVSHSKTEKHKKATTWEKSAKTCRSISDIYKPVLLENTKIIELKIAAFIAEHCSLLTVNHLISILPQLDPSSDVLKNLKLHRTNDNVEPTKLFEDLFLLYKNLLKRLVVPSQLEKLMDSELVEFNFQKHLMHTASMYFGFDFQNISQELEEKDLLD</sequence>
<reference evidence="1" key="1">
    <citation type="journal article" date="2023" name="bioRxiv">
        <title>Scaffold-level genome assemblies of two parasitoid biocontrol wasps reveal the parthenogenesis mechanism and an associated novel virus.</title>
        <authorList>
            <person name="Inwood S."/>
            <person name="Skelly J."/>
            <person name="Guhlin J."/>
            <person name="Harrop T."/>
            <person name="Goldson S."/>
            <person name="Dearden P."/>
        </authorList>
    </citation>
    <scope>NUCLEOTIDE SEQUENCE</scope>
    <source>
        <strain evidence="1">Irish</strain>
        <tissue evidence="1">Whole body</tissue>
    </source>
</reference>
<name>A0AA39FGI8_9HYME</name>
<proteinExistence type="predicted"/>
<evidence type="ECO:0000313" key="2">
    <source>
        <dbReference type="Proteomes" id="UP001168990"/>
    </source>
</evidence>
<keyword evidence="2" id="KW-1185">Reference proteome</keyword>